<feature type="domain" description="Beta-ketoacyl synthase-like N-terminal" evidence="1">
    <location>
        <begin position="39"/>
        <end position="171"/>
    </location>
</feature>
<reference evidence="2" key="1">
    <citation type="submission" date="2006-05" db="EMBL/GenBank/DDBJ databases">
        <title>Annotation of the draft genome assembly of Desulfuromonas acetoxidans DSM 684.</title>
        <authorList>
            <consortium name="US DOE Joint Genome Institute (JGI-ORNL)"/>
            <person name="Larimer F."/>
            <person name="Land M."/>
            <person name="Hauser L."/>
        </authorList>
    </citation>
    <scope>NUCLEOTIDE SEQUENCE [LARGE SCALE GENOMIC DNA]</scope>
    <source>
        <strain evidence="2">DSM 684</strain>
    </source>
</reference>
<keyword evidence="3" id="KW-1185">Reference proteome</keyword>
<dbReference type="InterPro" id="IPR014030">
    <property type="entry name" value="Ketoacyl_synth_N"/>
</dbReference>
<evidence type="ECO:0000313" key="3">
    <source>
        <dbReference type="Proteomes" id="UP000005695"/>
    </source>
</evidence>
<name>Q1K0Q9_DESA6</name>
<evidence type="ECO:0000313" key="2">
    <source>
        <dbReference type="EMBL" id="EAT15882.1"/>
    </source>
</evidence>
<dbReference type="Gene3D" id="3.40.47.10">
    <property type="match status" value="1"/>
</dbReference>
<sequence length="227" mass="24162">MNPYRIAGFGWVSSYGFGRGFSSGFSGFGPGTLPQLQRQDLFDKPDRRFGRMDPFSRLGLAGITLALQDAGMDHWQEKRPVAILAETYSGCLETDCDYFTTVIPEHGALASPQLFAYTLSNTFLGEAALRFGLTGCCEVVNSCRPDGLAVVDNALDLLDNGEAEAVVVGFCDLDSYGVLQAPGSLFLVVDKSAPSAQLTLTREASGALSLSGQPIACAMALVARLKS</sequence>
<dbReference type="GO" id="GO:0016746">
    <property type="term" value="F:acyltransferase activity"/>
    <property type="evidence" value="ECO:0007669"/>
    <property type="project" value="InterPro"/>
</dbReference>
<comment type="caution">
    <text evidence="2">The sequence shown here is derived from an EMBL/GenBank/DDBJ whole genome shotgun (WGS) entry which is preliminary data.</text>
</comment>
<dbReference type="InterPro" id="IPR016039">
    <property type="entry name" value="Thiolase-like"/>
</dbReference>
<proteinExistence type="predicted"/>
<accession>Q1K0Q9</accession>
<dbReference type="OrthoDB" id="5405287at2"/>
<evidence type="ECO:0000259" key="1">
    <source>
        <dbReference type="Pfam" id="PF00109"/>
    </source>
</evidence>
<reference evidence="2" key="2">
    <citation type="submission" date="2006-05" db="EMBL/GenBank/DDBJ databases">
        <title>Sequencing of the draft genome and assembly of Desulfuromonas acetoxidans DSM 684.</title>
        <authorList>
            <consortium name="US DOE Joint Genome Institute (JGI-PGF)"/>
            <person name="Copeland A."/>
            <person name="Lucas S."/>
            <person name="Lapidus A."/>
            <person name="Barry K."/>
            <person name="Detter J.C."/>
            <person name="Glavina del Rio T."/>
            <person name="Hammon N."/>
            <person name="Israni S."/>
            <person name="Dalin E."/>
            <person name="Tice H."/>
            <person name="Bruce D."/>
            <person name="Pitluck S."/>
            <person name="Richardson P."/>
        </authorList>
    </citation>
    <scope>NUCLEOTIDE SEQUENCE [LARGE SCALE GENOMIC DNA]</scope>
    <source>
        <strain evidence="2">DSM 684</strain>
    </source>
</reference>
<dbReference type="Proteomes" id="UP000005695">
    <property type="component" value="Unassembled WGS sequence"/>
</dbReference>
<dbReference type="AlphaFoldDB" id="Q1K0Q9"/>
<dbReference type="EMBL" id="AAEW02000007">
    <property type="protein sequence ID" value="EAT15882.1"/>
    <property type="molecule type" value="Genomic_DNA"/>
</dbReference>
<organism evidence="2 3">
    <name type="scientific">Desulfuromonas acetoxidans (strain DSM 684 / 11070)</name>
    <dbReference type="NCBI Taxonomy" id="281689"/>
    <lineage>
        <taxon>Bacteria</taxon>
        <taxon>Pseudomonadati</taxon>
        <taxon>Thermodesulfobacteriota</taxon>
        <taxon>Desulfuromonadia</taxon>
        <taxon>Desulfuromonadales</taxon>
        <taxon>Desulfuromonadaceae</taxon>
        <taxon>Desulfuromonas</taxon>
    </lineage>
</organism>
<dbReference type="Pfam" id="PF00109">
    <property type="entry name" value="ketoacyl-synt"/>
    <property type="match status" value="1"/>
</dbReference>
<protein>
    <submittedName>
        <fullName evidence="2">Beta-ketoacyl synthase</fullName>
    </submittedName>
</protein>
<gene>
    <name evidence="2" type="ORF">Dace_2181</name>
</gene>
<dbReference type="SUPFAM" id="SSF53901">
    <property type="entry name" value="Thiolase-like"/>
    <property type="match status" value="1"/>
</dbReference>
<dbReference type="RefSeq" id="WP_005999624.1">
    <property type="nucleotide sequence ID" value="NZ_AAEW02000007.1"/>
</dbReference>